<dbReference type="InterPro" id="IPR003018">
    <property type="entry name" value="GAF"/>
</dbReference>
<dbReference type="Proteomes" id="UP001501676">
    <property type="component" value="Unassembled WGS sequence"/>
</dbReference>
<dbReference type="SMART" id="SM00065">
    <property type="entry name" value="GAF"/>
    <property type="match status" value="1"/>
</dbReference>
<evidence type="ECO:0000256" key="1">
    <source>
        <dbReference type="ARBA" id="ARBA00022692"/>
    </source>
</evidence>
<dbReference type="EMBL" id="BAAAYN010000031">
    <property type="protein sequence ID" value="GAA3391402.1"/>
    <property type="molecule type" value="Genomic_DNA"/>
</dbReference>
<dbReference type="Pfam" id="PF00672">
    <property type="entry name" value="HAMP"/>
    <property type="match status" value="1"/>
</dbReference>
<dbReference type="PANTHER" id="PTHR32089:SF120">
    <property type="entry name" value="METHYL-ACCEPTING CHEMOTAXIS PROTEIN TLPQ"/>
    <property type="match status" value="1"/>
</dbReference>
<dbReference type="PROSITE" id="PS50885">
    <property type="entry name" value="HAMP"/>
    <property type="match status" value="1"/>
</dbReference>
<protein>
    <recommendedName>
        <fullName evidence="4">HAMP domain-containing protein</fullName>
    </recommendedName>
</protein>
<organism evidence="5 6">
    <name type="scientific">Cryptosporangium minutisporangium</name>
    <dbReference type="NCBI Taxonomy" id="113569"/>
    <lineage>
        <taxon>Bacteria</taxon>
        <taxon>Bacillati</taxon>
        <taxon>Actinomycetota</taxon>
        <taxon>Actinomycetes</taxon>
        <taxon>Cryptosporangiales</taxon>
        <taxon>Cryptosporangiaceae</taxon>
        <taxon>Cryptosporangium</taxon>
    </lineage>
</organism>
<evidence type="ECO:0000256" key="2">
    <source>
        <dbReference type="ARBA" id="ARBA00022989"/>
    </source>
</evidence>
<comment type="caution">
    <text evidence="5">The sequence shown here is derived from an EMBL/GenBank/DDBJ whole genome shotgun (WGS) entry which is preliminary data.</text>
</comment>
<name>A0ABP6T2C7_9ACTN</name>
<sequence>MTLRRRLAAALLVVVLGPLVLGAVAVGVTATRLAEERATERLGAAAIVVDTALTTVCQRARAAAEALAAATAHGDRPAAAAAFVVARGLAEAARVENASGTVVGTAGTAGGRWGDCTRGRLPETGRGTPAMVSASIDLHDADGRPAGWVRAALTVTADELDALVGVPDVDVVALIGGSAAAEDQRPDVRAATSRQRILEPAPGRPVRAVLSTPAPDTTALYGALTLVVLTAAGAALVVASLLARALTTPLQEVATAAQLVADGDLATRLPVRALDEIGQLAATFNRMTRSMQSYVAALTAGRDQLRRTLALLGDTMSSTNDVDRILEVVLESVLATTAAEGGVVLLADESDLVGRAALGRGINPEAIRLRIGEGLLGGVAATTEARHGRVGGDIELSAREPECRTFIAVPIVGPPHPPAMPGGRLLGVLALYDRLGGDDFDDGDLLTVRSFAGQAAVALENALLHRATELSVPHRAVRTAGRALRAAPQPPQPNPWQIPRMVTSRSSRG</sequence>
<dbReference type="InterPro" id="IPR029016">
    <property type="entry name" value="GAF-like_dom_sf"/>
</dbReference>
<keyword evidence="2" id="KW-1133">Transmembrane helix</keyword>
<accession>A0ABP6T2C7</accession>
<evidence type="ECO:0000313" key="5">
    <source>
        <dbReference type="EMBL" id="GAA3391402.1"/>
    </source>
</evidence>
<keyword evidence="1" id="KW-0812">Transmembrane</keyword>
<dbReference type="Pfam" id="PF01590">
    <property type="entry name" value="GAF"/>
    <property type="match status" value="1"/>
</dbReference>
<evidence type="ECO:0000256" key="3">
    <source>
        <dbReference type="SAM" id="MobiDB-lite"/>
    </source>
</evidence>
<dbReference type="CDD" id="cd06225">
    <property type="entry name" value="HAMP"/>
    <property type="match status" value="1"/>
</dbReference>
<gene>
    <name evidence="5" type="ORF">GCM10020369_49240</name>
</gene>
<evidence type="ECO:0000313" key="6">
    <source>
        <dbReference type="Proteomes" id="UP001501676"/>
    </source>
</evidence>
<dbReference type="RefSeq" id="WP_345730559.1">
    <property type="nucleotide sequence ID" value="NZ_BAAAYN010000031.1"/>
</dbReference>
<reference evidence="6" key="1">
    <citation type="journal article" date="2019" name="Int. J. Syst. Evol. Microbiol.">
        <title>The Global Catalogue of Microorganisms (GCM) 10K type strain sequencing project: providing services to taxonomists for standard genome sequencing and annotation.</title>
        <authorList>
            <consortium name="The Broad Institute Genomics Platform"/>
            <consortium name="The Broad Institute Genome Sequencing Center for Infectious Disease"/>
            <person name="Wu L."/>
            <person name="Ma J."/>
        </authorList>
    </citation>
    <scope>NUCLEOTIDE SEQUENCE [LARGE SCALE GENOMIC DNA]</scope>
    <source>
        <strain evidence="6">JCM 9458</strain>
    </source>
</reference>
<dbReference type="SMART" id="SM00304">
    <property type="entry name" value="HAMP"/>
    <property type="match status" value="1"/>
</dbReference>
<feature type="domain" description="HAMP" evidence="4">
    <location>
        <begin position="244"/>
        <end position="296"/>
    </location>
</feature>
<dbReference type="SUPFAM" id="SSF158472">
    <property type="entry name" value="HAMP domain-like"/>
    <property type="match status" value="1"/>
</dbReference>
<dbReference type="PANTHER" id="PTHR32089">
    <property type="entry name" value="METHYL-ACCEPTING CHEMOTAXIS PROTEIN MCPB"/>
    <property type="match status" value="1"/>
</dbReference>
<feature type="region of interest" description="Disordered" evidence="3">
    <location>
        <begin position="482"/>
        <end position="509"/>
    </location>
</feature>
<dbReference type="Gene3D" id="6.10.340.10">
    <property type="match status" value="1"/>
</dbReference>
<dbReference type="InterPro" id="IPR003660">
    <property type="entry name" value="HAMP_dom"/>
</dbReference>
<keyword evidence="6" id="KW-1185">Reference proteome</keyword>
<proteinExistence type="predicted"/>
<evidence type="ECO:0000259" key="4">
    <source>
        <dbReference type="PROSITE" id="PS50885"/>
    </source>
</evidence>
<keyword evidence="2" id="KW-0472">Membrane</keyword>
<dbReference type="SUPFAM" id="SSF55781">
    <property type="entry name" value="GAF domain-like"/>
    <property type="match status" value="1"/>
</dbReference>
<dbReference type="Gene3D" id="3.30.450.40">
    <property type="match status" value="1"/>
</dbReference>